<dbReference type="Proteomes" id="UP001497535">
    <property type="component" value="Unassembled WGS sequence"/>
</dbReference>
<organism evidence="1 2">
    <name type="scientific">Meloidogyne enterolobii</name>
    <name type="common">Root-knot nematode worm</name>
    <name type="synonym">Meloidogyne mayaguensis</name>
    <dbReference type="NCBI Taxonomy" id="390850"/>
    <lineage>
        <taxon>Eukaryota</taxon>
        <taxon>Metazoa</taxon>
        <taxon>Ecdysozoa</taxon>
        <taxon>Nematoda</taxon>
        <taxon>Chromadorea</taxon>
        <taxon>Rhabditida</taxon>
        <taxon>Tylenchina</taxon>
        <taxon>Tylenchomorpha</taxon>
        <taxon>Tylenchoidea</taxon>
        <taxon>Meloidogynidae</taxon>
        <taxon>Meloidogyninae</taxon>
        <taxon>Meloidogyne</taxon>
    </lineage>
</organism>
<keyword evidence="2" id="KW-1185">Reference proteome</keyword>
<reference evidence="1" key="1">
    <citation type="submission" date="2023-11" db="EMBL/GenBank/DDBJ databases">
        <authorList>
            <person name="Poullet M."/>
        </authorList>
    </citation>
    <scope>NUCLEOTIDE SEQUENCE</scope>
    <source>
        <strain evidence="1">E1834</strain>
    </source>
</reference>
<name>A0ACB1ADY0_MELEN</name>
<evidence type="ECO:0000313" key="1">
    <source>
        <dbReference type="EMBL" id="CAK5089685.1"/>
    </source>
</evidence>
<accession>A0ACB1ADY0</accession>
<comment type="caution">
    <text evidence="1">The sequence shown here is derived from an EMBL/GenBank/DDBJ whole genome shotgun (WGS) entry which is preliminary data.</text>
</comment>
<gene>
    <name evidence="1" type="ORF">MENTE1834_LOCUS37420</name>
</gene>
<protein>
    <submittedName>
        <fullName evidence="1">Uncharacterized protein</fullName>
    </submittedName>
</protein>
<proteinExistence type="predicted"/>
<sequence length="61" mass="7297">MQQNFKNSEEAPTGNIGRRKKKSRREGKGWDGELSKRNERRNKIKTLKINRRELKMRKIGD</sequence>
<dbReference type="EMBL" id="CAVMJV010000078">
    <property type="protein sequence ID" value="CAK5089685.1"/>
    <property type="molecule type" value="Genomic_DNA"/>
</dbReference>
<evidence type="ECO:0000313" key="2">
    <source>
        <dbReference type="Proteomes" id="UP001497535"/>
    </source>
</evidence>